<evidence type="ECO:0000313" key="2">
    <source>
        <dbReference type="Proteomes" id="UP000649179"/>
    </source>
</evidence>
<organism evidence="1 2">
    <name type="scientific">Marmoricola endophyticus</name>
    <dbReference type="NCBI Taxonomy" id="2040280"/>
    <lineage>
        <taxon>Bacteria</taxon>
        <taxon>Bacillati</taxon>
        <taxon>Actinomycetota</taxon>
        <taxon>Actinomycetes</taxon>
        <taxon>Propionibacteriales</taxon>
        <taxon>Nocardioidaceae</taxon>
        <taxon>Marmoricola</taxon>
    </lineage>
</organism>
<accession>A0A917BL60</accession>
<dbReference type="AlphaFoldDB" id="A0A917BL60"/>
<dbReference type="RefSeq" id="WP_188780104.1">
    <property type="nucleotide sequence ID" value="NZ_BMKQ01000001.1"/>
</dbReference>
<reference evidence="1" key="1">
    <citation type="journal article" date="2014" name="Int. J. Syst. Evol. Microbiol.">
        <title>Complete genome sequence of Corynebacterium casei LMG S-19264T (=DSM 44701T), isolated from a smear-ripened cheese.</title>
        <authorList>
            <consortium name="US DOE Joint Genome Institute (JGI-PGF)"/>
            <person name="Walter F."/>
            <person name="Albersmeier A."/>
            <person name="Kalinowski J."/>
            <person name="Ruckert C."/>
        </authorList>
    </citation>
    <scope>NUCLEOTIDE SEQUENCE</scope>
    <source>
        <strain evidence="1">CGMCC 1.16067</strain>
    </source>
</reference>
<gene>
    <name evidence="1" type="ORF">GCM10011519_25430</name>
</gene>
<protein>
    <recommendedName>
        <fullName evidence="3">(2Fe-2S) ferredoxin domain-containing protein</fullName>
    </recommendedName>
</protein>
<dbReference type="EMBL" id="BMKQ01000001">
    <property type="protein sequence ID" value="GGF50392.1"/>
    <property type="molecule type" value="Genomic_DNA"/>
</dbReference>
<reference evidence="1" key="2">
    <citation type="submission" date="2020-09" db="EMBL/GenBank/DDBJ databases">
        <authorList>
            <person name="Sun Q."/>
            <person name="Zhou Y."/>
        </authorList>
    </citation>
    <scope>NUCLEOTIDE SEQUENCE</scope>
    <source>
        <strain evidence="1">CGMCC 1.16067</strain>
    </source>
</reference>
<evidence type="ECO:0000313" key="1">
    <source>
        <dbReference type="EMBL" id="GGF50392.1"/>
    </source>
</evidence>
<keyword evidence="2" id="KW-1185">Reference proteome</keyword>
<evidence type="ECO:0008006" key="3">
    <source>
        <dbReference type="Google" id="ProtNLM"/>
    </source>
</evidence>
<proteinExistence type="predicted"/>
<sequence length="116" mass="13632">MVCHDCCCGTTTKHPTVDHEAQRHAVRRCASDRVRVREVECLDECDRSNVVLVRDHRLPRRERDTWLGRLLTSEETDALTRWLTEDGPLPEELTRRRFVHIPPYRRSMFGPPEARA</sequence>
<dbReference type="Proteomes" id="UP000649179">
    <property type="component" value="Unassembled WGS sequence"/>
</dbReference>
<comment type="caution">
    <text evidence="1">The sequence shown here is derived from an EMBL/GenBank/DDBJ whole genome shotgun (WGS) entry which is preliminary data.</text>
</comment>
<name>A0A917BL60_9ACTN</name>